<dbReference type="EMBL" id="JBIACK010000004">
    <property type="protein sequence ID" value="MFE8701286.1"/>
    <property type="molecule type" value="Genomic_DNA"/>
</dbReference>
<dbReference type="InterPro" id="IPR000045">
    <property type="entry name" value="Prepilin_IV_endopep_pep"/>
</dbReference>
<dbReference type="RefSeq" id="WP_389360632.1">
    <property type="nucleotide sequence ID" value="NZ_JBIACK010000004.1"/>
</dbReference>
<name>A0ABW6KAL2_9BACI</name>
<proteinExistence type="inferred from homology"/>
<evidence type="ECO:0000256" key="2">
    <source>
        <dbReference type="SAM" id="Phobius"/>
    </source>
</evidence>
<keyword evidence="6" id="KW-1185">Reference proteome</keyword>
<dbReference type="PANTHER" id="PTHR30487">
    <property type="entry name" value="TYPE 4 PREPILIN-LIKE PROTEINS LEADER PEPTIDE-PROCESSING ENZYME"/>
    <property type="match status" value="1"/>
</dbReference>
<evidence type="ECO:0000259" key="3">
    <source>
        <dbReference type="Pfam" id="PF01478"/>
    </source>
</evidence>
<sequence>MEHLSTFSLYLVLMFSAISVLTDLKWRIVPNQLLLIGLAFGVYMRMFEGDWIAGFLGAGLALLLTLPFFIAGGLGAGDVKLLMLIGFFTNASYSLTSFFITALVGGILSILAMLLSKKRSSALFQFKYIFFSVVYLKKLPQLDEQSSVTLPYCIPIFVGNVLTILIAR</sequence>
<comment type="similarity">
    <text evidence="1">Belongs to the peptidase A24 family.</text>
</comment>
<organism evidence="5 6">
    <name type="scientific">Cytobacillus spartinae</name>
    <dbReference type="NCBI Taxonomy" id="3299023"/>
    <lineage>
        <taxon>Bacteria</taxon>
        <taxon>Bacillati</taxon>
        <taxon>Bacillota</taxon>
        <taxon>Bacilli</taxon>
        <taxon>Bacillales</taxon>
        <taxon>Bacillaceae</taxon>
        <taxon>Cytobacillus</taxon>
    </lineage>
</organism>
<evidence type="ECO:0000313" key="5">
    <source>
        <dbReference type="EMBL" id="MFE8701286.1"/>
    </source>
</evidence>
<dbReference type="Pfam" id="PF01478">
    <property type="entry name" value="Peptidase_A24"/>
    <property type="match status" value="1"/>
</dbReference>
<dbReference type="PANTHER" id="PTHR30487:SF0">
    <property type="entry name" value="PREPILIN LEADER PEPTIDASE_N-METHYLTRANSFERASE-RELATED"/>
    <property type="match status" value="1"/>
</dbReference>
<dbReference type="InterPro" id="IPR050882">
    <property type="entry name" value="Prepilin_peptidase/N-MTase"/>
</dbReference>
<dbReference type="Proteomes" id="UP001601059">
    <property type="component" value="Unassembled WGS sequence"/>
</dbReference>
<feature type="transmembrane region" description="Helical" evidence="2">
    <location>
        <begin position="149"/>
        <end position="167"/>
    </location>
</feature>
<feature type="transmembrane region" description="Helical" evidence="2">
    <location>
        <begin position="7"/>
        <end position="22"/>
    </location>
</feature>
<evidence type="ECO:0000313" key="6">
    <source>
        <dbReference type="Proteomes" id="UP001601059"/>
    </source>
</evidence>
<keyword evidence="2" id="KW-0812">Transmembrane</keyword>
<dbReference type="Gene3D" id="1.20.120.1220">
    <property type="match status" value="1"/>
</dbReference>
<reference evidence="5 6" key="1">
    <citation type="submission" date="2024-08" db="EMBL/GenBank/DDBJ databases">
        <title>Two novel Cytobacillus novel species.</title>
        <authorList>
            <person name="Liu G."/>
        </authorList>
    </citation>
    <scope>NUCLEOTIDE SEQUENCE [LARGE SCALE GENOMIC DNA]</scope>
    <source>
        <strain evidence="5 6">FJAT-54145</strain>
    </source>
</reference>
<feature type="transmembrane region" description="Helical" evidence="2">
    <location>
        <begin position="51"/>
        <end position="71"/>
    </location>
</feature>
<evidence type="ECO:0000256" key="1">
    <source>
        <dbReference type="ARBA" id="ARBA00005801"/>
    </source>
</evidence>
<keyword evidence="2" id="KW-0472">Membrane</keyword>
<comment type="caution">
    <text evidence="5">The sequence shown here is derived from an EMBL/GenBank/DDBJ whole genome shotgun (WGS) entry which is preliminary data.</text>
</comment>
<accession>A0ABW6KAL2</accession>
<dbReference type="EMBL" id="JBIACK010000004">
    <property type="protein sequence ID" value="MFE8700947.1"/>
    <property type="molecule type" value="Genomic_DNA"/>
</dbReference>
<gene>
    <name evidence="4" type="ORF">ACFYKX_09995</name>
    <name evidence="5" type="ORF">ACFYKX_11830</name>
</gene>
<feature type="transmembrane region" description="Helical" evidence="2">
    <location>
        <begin position="91"/>
        <end position="115"/>
    </location>
</feature>
<keyword evidence="2" id="KW-1133">Transmembrane helix</keyword>
<feature type="domain" description="Prepilin type IV endopeptidase peptidase" evidence="3">
    <location>
        <begin position="11"/>
        <end position="110"/>
    </location>
</feature>
<feature type="transmembrane region" description="Helical" evidence="2">
    <location>
        <begin position="28"/>
        <end position="44"/>
    </location>
</feature>
<protein>
    <submittedName>
        <fullName evidence="5">Prepilin peptidase</fullName>
    </submittedName>
</protein>
<evidence type="ECO:0000313" key="4">
    <source>
        <dbReference type="EMBL" id="MFE8700947.1"/>
    </source>
</evidence>